<feature type="region of interest" description="Disordered" evidence="1">
    <location>
        <begin position="29"/>
        <end position="53"/>
    </location>
</feature>
<evidence type="ECO:0000313" key="4">
    <source>
        <dbReference type="Proteomes" id="UP000616499"/>
    </source>
</evidence>
<comment type="caution">
    <text evidence="3">The sequence shown here is derived from an EMBL/GenBank/DDBJ whole genome shotgun (WGS) entry which is preliminary data.</text>
</comment>
<dbReference type="RefSeq" id="WP_188867948.1">
    <property type="nucleotide sequence ID" value="NZ_BMNW01000011.1"/>
</dbReference>
<evidence type="ECO:0000313" key="3">
    <source>
        <dbReference type="EMBL" id="GGM25668.1"/>
    </source>
</evidence>
<evidence type="ECO:0008006" key="5">
    <source>
        <dbReference type="Google" id="ProtNLM"/>
    </source>
</evidence>
<keyword evidence="4" id="KW-1185">Reference proteome</keyword>
<evidence type="ECO:0000256" key="2">
    <source>
        <dbReference type="SAM" id="SignalP"/>
    </source>
</evidence>
<reference evidence="4" key="1">
    <citation type="journal article" date="2019" name="Int. J. Syst. Evol. Microbiol.">
        <title>The Global Catalogue of Microorganisms (GCM) 10K type strain sequencing project: providing services to taxonomists for standard genome sequencing and annotation.</title>
        <authorList>
            <consortium name="The Broad Institute Genomics Platform"/>
            <consortium name="The Broad Institute Genome Sequencing Center for Infectious Disease"/>
            <person name="Wu L."/>
            <person name="Ma J."/>
        </authorList>
    </citation>
    <scope>NUCLEOTIDE SEQUENCE [LARGE SCALE GENOMIC DNA]</scope>
    <source>
        <strain evidence="4">JCM 13501</strain>
    </source>
</reference>
<organism evidence="3 4">
    <name type="scientific">Pseudomonas asuensis</name>
    <dbReference type="NCBI Taxonomy" id="1825787"/>
    <lineage>
        <taxon>Bacteria</taxon>
        <taxon>Pseudomonadati</taxon>
        <taxon>Pseudomonadota</taxon>
        <taxon>Gammaproteobacteria</taxon>
        <taxon>Pseudomonadales</taxon>
        <taxon>Pseudomonadaceae</taxon>
        <taxon>Pseudomonas</taxon>
    </lineage>
</organism>
<dbReference type="Proteomes" id="UP000616499">
    <property type="component" value="Unassembled WGS sequence"/>
</dbReference>
<feature type="signal peptide" evidence="2">
    <location>
        <begin position="1"/>
        <end position="21"/>
    </location>
</feature>
<dbReference type="EMBL" id="BMNW01000011">
    <property type="protein sequence ID" value="GGM25668.1"/>
    <property type="molecule type" value="Genomic_DNA"/>
</dbReference>
<evidence type="ECO:0000256" key="1">
    <source>
        <dbReference type="SAM" id="MobiDB-lite"/>
    </source>
</evidence>
<feature type="chain" id="PRO_5047203209" description="TraL protein" evidence="2">
    <location>
        <begin position="22"/>
        <end position="163"/>
    </location>
</feature>
<accession>A0ABQ2H2K0</accession>
<name>A0ABQ2H2K0_9PSED</name>
<gene>
    <name evidence="3" type="ORF">GCM10009425_40530</name>
</gene>
<sequence>MKGFLCTLIVAMLCSVSITEAATCRSGEAAERGGQKGYDRDKQAAQETADRDRSSSDILGKCIGGITAVTTAPQFPSLAEIWEAIKDKVCAIASNQVHGAISEVNSQIGGVMRDINGQIDDTGVNDIGRPIGVDVGVGTPVRIDQSAKSGASSSSAFWSEVWK</sequence>
<protein>
    <recommendedName>
        <fullName evidence="5">TraL protein</fullName>
    </recommendedName>
</protein>
<keyword evidence="2" id="KW-0732">Signal</keyword>
<proteinExistence type="predicted"/>